<name>A0A3M8R0N3_9PROT</name>
<proteinExistence type="inferred from homology"/>
<evidence type="ECO:0000313" key="3">
    <source>
        <dbReference type="EMBL" id="RNF62138.1"/>
    </source>
</evidence>
<reference evidence="3" key="1">
    <citation type="submission" date="2018-10" db="EMBL/GenBank/DDBJ databases">
        <title>Acidithiobacillus sulfuriphilus sp. nov.: an extremely acidophilic sulfur-oxidizing chemolithotroph isolated from a neutral pH environment.</title>
        <authorList>
            <person name="Falagan C."/>
            <person name="Moya-Beltran A."/>
            <person name="Quatrini R."/>
            <person name="Johnson D.B."/>
        </authorList>
    </citation>
    <scope>NUCLEOTIDE SEQUENCE [LARGE SCALE GENOMIC DNA]</scope>
    <source>
        <strain evidence="3">CJ-2</strain>
    </source>
</reference>
<dbReference type="InterPro" id="IPR006894">
    <property type="entry name" value="HupH_Hydgase_express_prot_C"/>
</dbReference>
<dbReference type="RefSeq" id="WP_123103823.1">
    <property type="nucleotide sequence ID" value="NZ_CP127527.1"/>
</dbReference>
<evidence type="ECO:0000256" key="1">
    <source>
        <dbReference type="ARBA" id="ARBA00010832"/>
    </source>
</evidence>
<dbReference type="Gene3D" id="3.30.1370.140">
    <property type="entry name" value="HupH hydrogenase expression protein, C-terminal domain"/>
    <property type="match status" value="2"/>
</dbReference>
<comment type="caution">
    <text evidence="3">The sequence shown here is derived from an EMBL/GenBank/DDBJ whole genome shotgun (WGS) entry which is preliminary data.</text>
</comment>
<feature type="domain" description="HupH hydrogenase expression protein C-terminal" evidence="2">
    <location>
        <begin position="162"/>
        <end position="278"/>
    </location>
</feature>
<dbReference type="Pfam" id="PF04809">
    <property type="entry name" value="HupH_C"/>
    <property type="match status" value="2"/>
</dbReference>
<protein>
    <submittedName>
        <fullName evidence="3">Hydrogenase expression/formation protein</fullName>
    </submittedName>
</protein>
<gene>
    <name evidence="3" type="ORF">EC580_07810</name>
</gene>
<comment type="similarity">
    <text evidence="1">Belongs to the HupH/HyaF family.</text>
</comment>
<dbReference type="InterPro" id="IPR038527">
    <property type="entry name" value="HupH_C_sf"/>
</dbReference>
<dbReference type="OrthoDB" id="6560677at2"/>
<dbReference type="EMBL" id="RIZI01000165">
    <property type="protein sequence ID" value="RNF62138.1"/>
    <property type="molecule type" value="Genomic_DNA"/>
</dbReference>
<evidence type="ECO:0000259" key="2">
    <source>
        <dbReference type="Pfam" id="PF04809"/>
    </source>
</evidence>
<organism evidence="3">
    <name type="scientific">Acidithiobacillus sulfuriphilus</name>
    <dbReference type="NCBI Taxonomy" id="1867749"/>
    <lineage>
        <taxon>Bacteria</taxon>
        <taxon>Pseudomonadati</taxon>
        <taxon>Pseudomonadota</taxon>
        <taxon>Acidithiobacillia</taxon>
        <taxon>Acidithiobacillales</taxon>
        <taxon>Acidithiobacillaceae</taxon>
        <taxon>Acidithiobacillus</taxon>
    </lineage>
</organism>
<accession>A0A3M8R0N3</accession>
<sequence>MKRIAIPIVEASRPVAVEGGPDYLPLPEEMATYTAPSLPDDPEMLRRGGQLLAAIELEMAAYRVGNPNRTLDITDVGDLGRRFLDEALGKGEVGIRYRGDTPIRAEESIFAGLWRVRYLREDGPLLRDTLEVGDIPRMAREMAFATAADVDLPDAGALPPGVVNAPHVLAELAAKVRVFQSGDASHMVNLSLLPMSPEDFSWLGGMLGEGPLAIFSRGYGTCRIRSTRLRYTWWVQYYNSSDLLILNTLEVTDVPLVACAAQEDVEDSVARIREVREVYA</sequence>
<dbReference type="AlphaFoldDB" id="A0A3M8R0N3"/>
<feature type="domain" description="HupH hydrogenase expression protein C-terminal" evidence="2">
    <location>
        <begin position="50"/>
        <end position="140"/>
    </location>
</feature>